<dbReference type="SUPFAM" id="SSF47473">
    <property type="entry name" value="EF-hand"/>
    <property type="match status" value="1"/>
</dbReference>
<keyword evidence="9" id="KW-0067">ATP-binding</keyword>
<sequence length="778" mass="87536">MHHLADHKNIVTIKGACEDPLYVHIVMELCAGGELFERIIQRGHYSERKAAELTKIIVGVVEACHSLGVMHRDLKPENFLLVNRDDDFSLKAIDFGLSVFNLGGKLRSPTFILNSQVFTDVVGSSYYVAPEVFLKHYGPEADVWTAETQQGIFDVVLKGHIDFESDPWPLISDSAKDLIQKMLCARPSERLTAHAVMCHPWICENGVAPNRSLNPAVLSRLKQFSAMNKLKKMALRVIAESLSEEEVAGLREMFKAMDTDNSGAITFDELKAGLRRYGSTLKDTEIRTSWMRCSCFQADIDNSGTLDYGEFIAATVHLNKLERKEHLVAAFQYFDKDGNGYMTVDELQQDCVEYNLTGVVQQSKEMRFSRRGSRDSFRFSPYSDMPEEISGFEGRASAGLCFKLLYKWRTIVGIALFLFFEREWVGGGGGSLHQFWCIDDSVSKCLLLHLTLFGLVVLELWFKSERPLEIKIAYISRKGCWGLHVEMHSLRALDWSPRRIVKRLCFESLLKSGCDQMDENEDLPGDDIENLRGRAISGVSVSKVATLGGSSIDKSKWKRKSIVTLALTVLTSSQAILIVWSKRAGKYEYSVTTANFLVETLKCALSLAALVRIWRNEGVTDDNRLSTTLDEVSVYPIPAALYLVKNLLQYYIFAYVDAPGYQILKNLNIISTGVLYRIILKKKLSEIQWAAFIILCAGCTTAQLNPSSDRVLQTPFQGWVMAIVMALLSGFAGVYTEAIIKKRPSRNINVQNFWLYVFGMAFNAVAILIQDFDAVVNK</sequence>
<dbReference type="FunFam" id="1.10.238.10:FF:000001">
    <property type="entry name" value="Calmodulin 1"/>
    <property type="match status" value="1"/>
</dbReference>
<keyword evidence="16" id="KW-1185">Reference proteome</keyword>
<dbReference type="Gene3D" id="3.30.200.20">
    <property type="entry name" value="Phosphorylase Kinase, domain 1"/>
    <property type="match status" value="1"/>
</dbReference>
<evidence type="ECO:0000256" key="3">
    <source>
        <dbReference type="ARBA" id="ARBA00022527"/>
    </source>
</evidence>
<keyword evidence="4" id="KW-0808">Transferase</keyword>
<keyword evidence="3" id="KW-0723">Serine/threonine-protein kinase</keyword>
<dbReference type="SUPFAM" id="SSF56112">
    <property type="entry name" value="Protein kinase-like (PK-like)"/>
    <property type="match status" value="1"/>
</dbReference>
<dbReference type="Gene3D" id="1.10.238.10">
    <property type="entry name" value="EF-hand"/>
    <property type="match status" value="2"/>
</dbReference>
<comment type="subcellular location">
    <subcellularLocation>
        <location evidence="1">Membrane</location>
        <topology evidence="1">Multi-pass membrane protein</topology>
    </subcellularLocation>
</comment>
<dbReference type="InterPro" id="IPR011009">
    <property type="entry name" value="Kinase-like_dom_sf"/>
</dbReference>
<dbReference type="SMART" id="SM00054">
    <property type="entry name" value="EFh"/>
    <property type="match status" value="3"/>
</dbReference>
<dbReference type="GO" id="GO:0004674">
    <property type="term" value="F:protein serine/threonine kinase activity"/>
    <property type="evidence" value="ECO:0007669"/>
    <property type="project" value="UniProtKB-KW"/>
</dbReference>
<name>A0A7J0DMT3_9ERIC</name>
<keyword evidence="10 12" id="KW-1133">Transmembrane helix</keyword>
<feature type="transmembrane region" description="Helical" evidence="12">
    <location>
        <begin position="752"/>
        <end position="769"/>
    </location>
</feature>
<evidence type="ECO:0000256" key="2">
    <source>
        <dbReference type="ARBA" id="ARBA00005354"/>
    </source>
</evidence>
<dbReference type="InterPro" id="IPR002048">
    <property type="entry name" value="EF_hand_dom"/>
</dbReference>
<dbReference type="FunFam" id="1.10.510.10:FF:000178">
    <property type="entry name" value="Calcium-dependent protein kinase 5"/>
    <property type="match status" value="1"/>
</dbReference>
<dbReference type="AlphaFoldDB" id="A0A7J0DMT3"/>
<keyword evidence="7 15" id="KW-0418">Kinase</keyword>
<dbReference type="InterPro" id="IPR011992">
    <property type="entry name" value="EF-hand-dom_pair"/>
</dbReference>
<evidence type="ECO:0000256" key="7">
    <source>
        <dbReference type="ARBA" id="ARBA00022777"/>
    </source>
</evidence>
<evidence type="ECO:0000259" key="13">
    <source>
        <dbReference type="PROSITE" id="PS50011"/>
    </source>
</evidence>
<feature type="domain" description="EF-hand" evidence="14">
    <location>
        <begin position="322"/>
        <end position="357"/>
    </location>
</feature>
<dbReference type="OrthoDB" id="40902at2759"/>
<feature type="domain" description="Protein kinase" evidence="13">
    <location>
        <begin position="1"/>
        <end position="202"/>
    </location>
</feature>
<evidence type="ECO:0000256" key="8">
    <source>
        <dbReference type="ARBA" id="ARBA00022837"/>
    </source>
</evidence>
<dbReference type="InterPro" id="IPR000719">
    <property type="entry name" value="Prot_kinase_dom"/>
</dbReference>
<feature type="domain" description="EF-hand" evidence="14">
    <location>
        <begin position="245"/>
        <end position="280"/>
    </location>
</feature>
<evidence type="ECO:0000256" key="10">
    <source>
        <dbReference type="ARBA" id="ARBA00022989"/>
    </source>
</evidence>
<keyword evidence="11 12" id="KW-0472">Membrane</keyword>
<evidence type="ECO:0000313" key="16">
    <source>
        <dbReference type="Proteomes" id="UP000585474"/>
    </source>
</evidence>
<accession>A0A7J0DMT3</accession>
<organism evidence="15 16">
    <name type="scientific">Actinidia rufa</name>
    <dbReference type="NCBI Taxonomy" id="165716"/>
    <lineage>
        <taxon>Eukaryota</taxon>
        <taxon>Viridiplantae</taxon>
        <taxon>Streptophyta</taxon>
        <taxon>Embryophyta</taxon>
        <taxon>Tracheophyta</taxon>
        <taxon>Spermatophyta</taxon>
        <taxon>Magnoliopsida</taxon>
        <taxon>eudicotyledons</taxon>
        <taxon>Gunneridae</taxon>
        <taxon>Pentapetalae</taxon>
        <taxon>asterids</taxon>
        <taxon>Ericales</taxon>
        <taxon>Actinidiaceae</taxon>
        <taxon>Actinidia</taxon>
    </lineage>
</organism>
<protein>
    <submittedName>
        <fullName evidence="15">Calcium-dependent protein kinase family protein</fullName>
    </submittedName>
</protein>
<dbReference type="InterPro" id="IPR018247">
    <property type="entry name" value="EF_Hand_1_Ca_BS"/>
</dbReference>
<proteinExistence type="inferred from homology"/>
<evidence type="ECO:0000259" key="14">
    <source>
        <dbReference type="PROSITE" id="PS50222"/>
    </source>
</evidence>
<feature type="transmembrane region" description="Helical" evidence="12">
    <location>
        <begin position="716"/>
        <end position="740"/>
    </location>
</feature>
<dbReference type="PROSITE" id="PS50011">
    <property type="entry name" value="PROTEIN_KINASE_DOM"/>
    <property type="match status" value="1"/>
</dbReference>
<dbReference type="GO" id="GO:0000139">
    <property type="term" value="C:Golgi membrane"/>
    <property type="evidence" value="ECO:0007669"/>
    <property type="project" value="InterPro"/>
</dbReference>
<dbReference type="Pfam" id="PF04142">
    <property type="entry name" value="Nuc_sug_transp"/>
    <property type="match status" value="1"/>
</dbReference>
<dbReference type="Pfam" id="PF13499">
    <property type="entry name" value="EF-hand_7"/>
    <property type="match status" value="1"/>
</dbReference>
<dbReference type="GO" id="GO:0015165">
    <property type="term" value="F:pyrimidine nucleotide-sugar transmembrane transporter activity"/>
    <property type="evidence" value="ECO:0007669"/>
    <property type="project" value="InterPro"/>
</dbReference>
<evidence type="ECO:0000256" key="9">
    <source>
        <dbReference type="ARBA" id="ARBA00022840"/>
    </source>
</evidence>
<evidence type="ECO:0000256" key="11">
    <source>
        <dbReference type="ARBA" id="ARBA00023136"/>
    </source>
</evidence>
<comment type="similarity">
    <text evidence="2">Belongs to the protein kinase superfamily. CAMK Ser/Thr protein kinase family. CaMK subfamily.</text>
</comment>
<dbReference type="GO" id="GO:0005524">
    <property type="term" value="F:ATP binding"/>
    <property type="evidence" value="ECO:0007669"/>
    <property type="project" value="UniProtKB-KW"/>
</dbReference>
<reference evidence="16" key="1">
    <citation type="submission" date="2019-07" db="EMBL/GenBank/DDBJ databases">
        <title>De Novo Assembly of kiwifruit Actinidia rufa.</title>
        <authorList>
            <person name="Sugita-Konishi S."/>
            <person name="Sato K."/>
            <person name="Mori E."/>
            <person name="Abe Y."/>
            <person name="Kisaki G."/>
            <person name="Hamano K."/>
            <person name="Suezawa K."/>
            <person name="Otani M."/>
            <person name="Fukuda T."/>
            <person name="Manabe T."/>
            <person name="Gomi K."/>
            <person name="Tabuchi M."/>
            <person name="Akimitsu K."/>
            <person name="Kataoka I."/>
        </authorList>
    </citation>
    <scope>NUCLEOTIDE SEQUENCE [LARGE SCALE GENOMIC DNA]</scope>
    <source>
        <strain evidence="16">cv. Fuchu</strain>
    </source>
</reference>
<dbReference type="Gene3D" id="1.10.510.10">
    <property type="entry name" value="Transferase(Phosphotransferase) domain 1"/>
    <property type="match status" value="1"/>
</dbReference>
<dbReference type="Pfam" id="PF13202">
    <property type="entry name" value="EF-hand_5"/>
    <property type="match status" value="1"/>
</dbReference>
<keyword evidence="8" id="KW-0106">Calcium</keyword>
<keyword evidence="5 12" id="KW-0812">Transmembrane</keyword>
<evidence type="ECO:0000256" key="12">
    <source>
        <dbReference type="SAM" id="Phobius"/>
    </source>
</evidence>
<dbReference type="InterPro" id="IPR008271">
    <property type="entry name" value="Ser/Thr_kinase_AS"/>
</dbReference>
<comment type="caution">
    <text evidence="15">The sequence shown here is derived from an EMBL/GenBank/DDBJ whole genome shotgun (WGS) entry which is preliminary data.</text>
</comment>
<dbReference type="InterPro" id="IPR007271">
    <property type="entry name" value="Nuc_sug_transpt"/>
</dbReference>
<dbReference type="PROSITE" id="PS50222">
    <property type="entry name" value="EF_HAND_2"/>
    <property type="match status" value="2"/>
</dbReference>
<dbReference type="PROSITE" id="PS00018">
    <property type="entry name" value="EF_HAND_1"/>
    <property type="match status" value="3"/>
</dbReference>
<dbReference type="Pfam" id="PF00069">
    <property type="entry name" value="Pkinase"/>
    <property type="match status" value="1"/>
</dbReference>
<gene>
    <name evidence="15" type="ORF">Acr_00g0053320</name>
</gene>
<evidence type="ECO:0000256" key="4">
    <source>
        <dbReference type="ARBA" id="ARBA00022679"/>
    </source>
</evidence>
<dbReference type="SMART" id="SM00220">
    <property type="entry name" value="S_TKc"/>
    <property type="match status" value="1"/>
</dbReference>
<dbReference type="InterPro" id="IPR050205">
    <property type="entry name" value="CDPK_Ser/Thr_kinases"/>
</dbReference>
<evidence type="ECO:0000313" key="15">
    <source>
        <dbReference type="EMBL" id="GFS37664.1"/>
    </source>
</evidence>
<dbReference type="CDD" id="cd00051">
    <property type="entry name" value="EFh"/>
    <property type="match status" value="1"/>
</dbReference>
<dbReference type="EMBL" id="BJWL01000285">
    <property type="protein sequence ID" value="GFS37664.1"/>
    <property type="molecule type" value="Genomic_DNA"/>
</dbReference>
<evidence type="ECO:0000256" key="5">
    <source>
        <dbReference type="ARBA" id="ARBA00022692"/>
    </source>
</evidence>
<evidence type="ECO:0000256" key="1">
    <source>
        <dbReference type="ARBA" id="ARBA00004141"/>
    </source>
</evidence>
<dbReference type="Proteomes" id="UP000585474">
    <property type="component" value="Unassembled WGS sequence"/>
</dbReference>
<keyword evidence="6" id="KW-0547">Nucleotide-binding</keyword>
<dbReference type="PROSITE" id="PS00108">
    <property type="entry name" value="PROTEIN_KINASE_ST"/>
    <property type="match status" value="1"/>
</dbReference>
<evidence type="ECO:0000256" key="6">
    <source>
        <dbReference type="ARBA" id="ARBA00022741"/>
    </source>
</evidence>
<dbReference type="GO" id="GO:0005509">
    <property type="term" value="F:calcium ion binding"/>
    <property type="evidence" value="ECO:0007669"/>
    <property type="project" value="InterPro"/>
</dbReference>
<dbReference type="PANTHER" id="PTHR24349">
    <property type="entry name" value="SERINE/THREONINE-PROTEIN KINASE"/>
    <property type="match status" value="1"/>
</dbReference>